<proteinExistence type="inferred from homology"/>
<comment type="function">
    <text evidence="10">Probably part of an ABC transporter complex. Responsible for energy coupling to the transport system.</text>
</comment>
<keyword evidence="7 12" id="KW-0067">ATP-binding</keyword>
<keyword evidence="3" id="KW-0813">Transport</keyword>
<evidence type="ECO:0000256" key="9">
    <source>
        <dbReference type="ARBA" id="ARBA00023136"/>
    </source>
</evidence>
<keyword evidence="6" id="KW-0547">Nucleotide-binding</keyword>
<evidence type="ECO:0000256" key="5">
    <source>
        <dbReference type="ARBA" id="ARBA00022737"/>
    </source>
</evidence>
<protein>
    <submittedName>
        <fullName evidence="12">Putative ABC transporter ATP-binding protein</fullName>
    </submittedName>
</protein>
<dbReference type="InterPro" id="IPR027417">
    <property type="entry name" value="P-loop_NTPase"/>
</dbReference>
<dbReference type="RefSeq" id="WP_072073445.1">
    <property type="nucleotide sequence ID" value="NZ_CDMW01000001.1"/>
</dbReference>
<keyword evidence="4" id="KW-1003">Cell membrane</keyword>
<dbReference type="GO" id="GO:0016887">
    <property type="term" value="F:ATP hydrolysis activity"/>
    <property type="evidence" value="ECO:0007669"/>
    <property type="project" value="InterPro"/>
</dbReference>
<feature type="domain" description="ABC transporter" evidence="11">
    <location>
        <begin position="250"/>
        <end position="463"/>
    </location>
</feature>
<dbReference type="GO" id="GO:0043190">
    <property type="term" value="C:ATP-binding cassette (ABC) transporter complex"/>
    <property type="evidence" value="ECO:0007669"/>
    <property type="project" value="TreeGrafter"/>
</dbReference>
<evidence type="ECO:0000256" key="10">
    <source>
        <dbReference type="ARBA" id="ARBA00025157"/>
    </source>
</evidence>
<dbReference type="EMBL" id="CDMW01000001">
    <property type="protein sequence ID" value="CEL89664.1"/>
    <property type="molecule type" value="Genomic_DNA"/>
</dbReference>
<accession>A0A0B7GIY9</accession>
<dbReference type="GO" id="GO:0042626">
    <property type="term" value="F:ATPase-coupled transmembrane transporter activity"/>
    <property type="evidence" value="ECO:0007669"/>
    <property type="project" value="TreeGrafter"/>
</dbReference>
<dbReference type="PANTHER" id="PTHR43553">
    <property type="entry name" value="HEAVY METAL TRANSPORTER"/>
    <property type="match status" value="1"/>
</dbReference>
<dbReference type="SUPFAM" id="SSF52540">
    <property type="entry name" value="P-loop containing nucleoside triphosphate hydrolases"/>
    <property type="match status" value="2"/>
</dbReference>
<evidence type="ECO:0000313" key="12">
    <source>
        <dbReference type="EMBL" id="CEL89664.1"/>
    </source>
</evidence>
<evidence type="ECO:0000256" key="2">
    <source>
        <dbReference type="ARBA" id="ARBA00005417"/>
    </source>
</evidence>
<comment type="similarity">
    <text evidence="2">Belongs to the ABC transporter superfamily.</text>
</comment>
<keyword evidence="9" id="KW-0472">Membrane</keyword>
<dbReference type="Proteomes" id="UP000183504">
    <property type="component" value="Unassembled WGS sequence"/>
</dbReference>
<comment type="subcellular location">
    <subcellularLocation>
        <location evidence="1">Cell membrane</location>
        <topology evidence="1">Peripheral membrane protein</topology>
    </subcellularLocation>
</comment>
<dbReference type="InterPro" id="IPR003593">
    <property type="entry name" value="AAA+_ATPase"/>
</dbReference>
<dbReference type="AlphaFoldDB" id="A0A0B7GIY9"/>
<reference evidence="12 13" key="1">
    <citation type="submission" date="2015-01" db="EMBL/GenBank/DDBJ databases">
        <authorList>
            <person name="Pelicic Vladimir"/>
        </authorList>
    </citation>
    <scope>NUCLEOTIDE SEQUENCE [LARGE SCALE GENOMIC DNA]</scope>
    <source>
        <strain evidence="12 13">2908</strain>
    </source>
</reference>
<name>A0A0B7GIY9_STRSA</name>
<evidence type="ECO:0000313" key="13">
    <source>
        <dbReference type="Proteomes" id="UP000183504"/>
    </source>
</evidence>
<dbReference type="PANTHER" id="PTHR43553:SF23">
    <property type="entry name" value="ABC TRANSPORTER ATP-BINDING COMPONENT"/>
    <property type="match status" value="1"/>
</dbReference>
<keyword evidence="5" id="KW-0677">Repeat</keyword>
<dbReference type="InterPro" id="IPR050095">
    <property type="entry name" value="ECF_ABC_transporter_ATP-bd"/>
</dbReference>
<dbReference type="GO" id="GO:0005524">
    <property type="term" value="F:ATP binding"/>
    <property type="evidence" value="ECO:0007669"/>
    <property type="project" value="UniProtKB-KW"/>
</dbReference>
<evidence type="ECO:0000256" key="3">
    <source>
        <dbReference type="ARBA" id="ARBA00022448"/>
    </source>
</evidence>
<dbReference type="InterPro" id="IPR015856">
    <property type="entry name" value="ABC_transpr_CbiO/EcfA_su"/>
</dbReference>
<keyword evidence="8" id="KW-1278">Translocase</keyword>
<evidence type="ECO:0000256" key="1">
    <source>
        <dbReference type="ARBA" id="ARBA00004202"/>
    </source>
</evidence>
<dbReference type="CDD" id="cd03225">
    <property type="entry name" value="ABC_cobalt_CbiO_domain1"/>
    <property type="match status" value="1"/>
</dbReference>
<gene>
    <name evidence="12" type="ORF">SSV_0350</name>
</gene>
<dbReference type="PROSITE" id="PS50893">
    <property type="entry name" value="ABC_TRANSPORTER_2"/>
    <property type="match status" value="2"/>
</dbReference>
<organism evidence="12 13">
    <name type="scientific">Streptococcus sanguinis</name>
    <dbReference type="NCBI Taxonomy" id="1305"/>
    <lineage>
        <taxon>Bacteria</taxon>
        <taxon>Bacillati</taxon>
        <taxon>Bacillota</taxon>
        <taxon>Bacilli</taxon>
        <taxon>Lactobacillales</taxon>
        <taxon>Streptococcaceae</taxon>
        <taxon>Streptococcus</taxon>
    </lineage>
</organism>
<dbReference type="SMART" id="SM00382">
    <property type="entry name" value="AAA"/>
    <property type="match status" value="2"/>
</dbReference>
<evidence type="ECO:0000256" key="4">
    <source>
        <dbReference type="ARBA" id="ARBA00022475"/>
    </source>
</evidence>
<evidence type="ECO:0000256" key="7">
    <source>
        <dbReference type="ARBA" id="ARBA00022840"/>
    </source>
</evidence>
<dbReference type="Pfam" id="PF00005">
    <property type="entry name" value="ABC_tran"/>
    <property type="match status" value="2"/>
</dbReference>
<evidence type="ECO:0000256" key="6">
    <source>
        <dbReference type="ARBA" id="ARBA00022741"/>
    </source>
</evidence>
<evidence type="ECO:0000256" key="8">
    <source>
        <dbReference type="ARBA" id="ARBA00022967"/>
    </source>
</evidence>
<sequence>MLEFKEFTISYDGPILEEVNLRFEPGQLTVISGASGSGKSSLLKAINGIIPHFQPAELMGSLIYKGQELQELDLAQRSRFISTVFQNPKTQFYATNSTDEMAFALENRNLPREEILERIDYYTELLGMKQLLDRDVFTLSGGEKQLLAITSVACMDNAIYMFDEPSSSLDRDAIERLKEVLLKLKSLGKTIIIAEHRLYYLREIMDQFVLLEGNRATSYLPEELDAAFIGQHRLRSLSRIEKADLQALDYQVKQMTDKNFDSNQALVAQDYLYSYGRKQIFDMNLSLNQGIHFIIGQNGVGKSTFLRSLCGLIKSFKGQTFFHGQVVKPSYDWIGMVMQDVNYQLFTESVWSEISIVSDDATAKQAALAQAGVLDKKDRHPQSLSGGEKQRLLFAMAKVSDKPIVILDEPTSGLCRPQMDQMIKDLHQMAQAGKLVILVTHDYELIHNCGGHIVEFVRTVGQN</sequence>
<feature type="domain" description="ABC transporter" evidence="11">
    <location>
        <begin position="1"/>
        <end position="238"/>
    </location>
</feature>
<dbReference type="InterPro" id="IPR003439">
    <property type="entry name" value="ABC_transporter-like_ATP-bd"/>
</dbReference>
<evidence type="ECO:0000259" key="11">
    <source>
        <dbReference type="PROSITE" id="PS50893"/>
    </source>
</evidence>
<dbReference type="Gene3D" id="3.40.50.300">
    <property type="entry name" value="P-loop containing nucleotide triphosphate hydrolases"/>
    <property type="match status" value="2"/>
</dbReference>